<proteinExistence type="inferred from homology"/>
<protein>
    <recommendedName>
        <fullName evidence="4">AIG1-type G domain-containing protein</fullName>
    </recommendedName>
</protein>
<dbReference type="InterPro" id="IPR006703">
    <property type="entry name" value="G_AIG1"/>
</dbReference>
<keyword evidence="6" id="KW-1185">Reference proteome</keyword>
<dbReference type="EMBL" id="SCKG01000010">
    <property type="protein sequence ID" value="TDH07285.1"/>
    <property type="molecule type" value="Genomic_DNA"/>
</dbReference>
<evidence type="ECO:0000256" key="1">
    <source>
        <dbReference type="ARBA" id="ARBA00008535"/>
    </source>
</evidence>
<dbReference type="Proteomes" id="UP000295070">
    <property type="component" value="Chromosome 10"/>
</dbReference>
<keyword evidence="3" id="KW-0342">GTP-binding</keyword>
<comment type="similarity">
    <text evidence="1">Belongs to the TRAFAC class TrmE-Era-EngA-EngB-Septin-like GTPase superfamily. AIG1/Toc34/Toc159-like paraseptin GTPase family. IAN subfamily.</text>
</comment>
<dbReference type="PROSITE" id="PS51720">
    <property type="entry name" value="G_AIG1"/>
    <property type="match status" value="2"/>
</dbReference>
<dbReference type="Pfam" id="PF04548">
    <property type="entry name" value="AIG1"/>
    <property type="match status" value="2"/>
</dbReference>
<organism evidence="5 6">
    <name type="scientific">Perca flavescens</name>
    <name type="common">American yellow perch</name>
    <name type="synonym">Morone flavescens</name>
    <dbReference type="NCBI Taxonomy" id="8167"/>
    <lineage>
        <taxon>Eukaryota</taxon>
        <taxon>Metazoa</taxon>
        <taxon>Chordata</taxon>
        <taxon>Craniata</taxon>
        <taxon>Vertebrata</taxon>
        <taxon>Euteleostomi</taxon>
        <taxon>Actinopterygii</taxon>
        <taxon>Neopterygii</taxon>
        <taxon>Teleostei</taxon>
        <taxon>Neoteleostei</taxon>
        <taxon>Acanthomorphata</taxon>
        <taxon>Eupercaria</taxon>
        <taxon>Perciformes</taxon>
        <taxon>Percoidei</taxon>
        <taxon>Percidae</taxon>
        <taxon>Percinae</taxon>
        <taxon>Perca</taxon>
    </lineage>
</organism>
<dbReference type="FunFam" id="3.40.50.300:FF:000366">
    <property type="entry name" value="GTPase, IMAP family member 2"/>
    <property type="match status" value="1"/>
</dbReference>
<accession>A0A484CWF7</accession>
<feature type="domain" description="AIG1-type G" evidence="4">
    <location>
        <begin position="82"/>
        <end position="271"/>
    </location>
</feature>
<dbReference type="InterPro" id="IPR045058">
    <property type="entry name" value="GIMA/IAN/Toc"/>
</dbReference>
<evidence type="ECO:0000256" key="2">
    <source>
        <dbReference type="ARBA" id="ARBA00022741"/>
    </source>
</evidence>
<dbReference type="PANTHER" id="PTHR10903">
    <property type="entry name" value="GTPASE, IMAP FAMILY MEMBER-RELATED"/>
    <property type="match status" value="1"/>
</dbReference>
<dbReference type="GO" id="GO:0005525">
    <property type="term" value="F:GTP binding"/>
    <property type="evidence" value="ECO:0007669"/>
    <property type="project" value="UniProtKB-KW"/>
</dbReference>
<evidence type="ECO:0000313" key="5">
    <source>
        <dbReference type="EMBL" id="TDH07285.1"/>
    </source>
</evidence>
<comment type="caution">
    <text evidence="5">The sequence shown here is derived from an EMBL/GenBank/DDBJ whole genome shotgun (WGS) entry which is preliminary data.</text>
</comment>
<sequence length="504" mass="56211">MRVLGPRGMKKSYLLFTGGDALEGMTLEEFISEDGDKGILPDVIRKFAGAYHLFNNGSDDEEQVRMLLQKSGHLRTQETDVSPDLTIVLIGRTGVGKSASGNTILGRPAFVSKLSMKSVTTQISEQTGNVLGKQISVVDTPGILDSEDTEEEIKDFCQSLLLSSRRCLFLVVIRVGRITKEEKKAVQAAMRVLGPRGMEKSYLLFTGGDALEGGTVEKFLSERNEEEMLPEVIRRFAGAYHLFDNGRDDEEQVRELLQKSIHVNTQETVDDSWNRRIVLLGLPETGKSSCGNTILRSKDQFEPGCGFGSVTRKTVSKSAIVEGRQVTVVDTPGFTDKVLTAEQLFEEILKAVVEASPGPHAFVIVVRLGRITEADIKLFEMLPLLFSRDALKYSMVLFTHGDELGGRSIDDLIKSDHHVSDLVSMCGGRFCVFDNKTKRSRDQVRDFLSKVDEMVSGNGGEHYTDEMVRMAQTFINEERNMSESPARSARPHLSARLSRWWQFW</sequence>
<evidence type="ECO:0000259" key="4">
    <source>
        <dbReference type="PROSITE" id="PS51720"/>
    </source>
</evidence>
<name>A0A484CWF7_PERFV</name>
<keyword evidence="2" id="KW-0547">Nucleotide-binding</keyword>
<dbReference type="SUPFAM" id="SSF52540">
    <property type="entry name" value="P-loop containing nucleoside triphosphate hydrolases"/>
    <property type="match status" value="2"/>
</dbReference>
<evidence type="ECO:0000256" key="3">
    <source>
        <dbReference type="ARBA" id="ARBA00023134"/>
    </source>
</evidence>
<dbReference type="STRING" id="8167.A0A484CWF7"/>
<gene>
    <name evidence="5" type="ORF">EPR50_G00104320</name>
</gene>
<dbReference type="AlphaFoldDB" id="A0A484CWF7"/>
<reference evidence="5 6" key="1">
    <citation type="submission" date="2019-01" db="EMBL/GenBank/DDBJ databases">
        <title>A chromosome-scale genome assembly of the yellow perch, Perca flavescens.</title>
        <authorList>
            <person name="Feron R."/>
            <person name="Morvezen R."/>
            <person name="Bestin A."/>
            <person name="Haffray P."/>
            <person name="Klopp C."/>
            <person name="Zahm M."/>
            <person name="Cabau C."/>
            <person name="Roques C."/>
            <person name="Donnadieu C."/>
            <person name="Bouchez O."/>
            <person name="Christie M."/>
            <person name="Larson W."/>
            <person name="Guiguen Y."/>
        </authorList>
    </citation>
    <scope>NUCLEOTIDE SEQUENCE [LARGE SCALE GENOMIC DNA]</scope>
    <source>
        <strain evidence="5">YP-PL-M2</strain>
        <tissue evidence="5">Blood</tissue>
    </source>
</reference>
<evidence type="ECO:0000313" key="6">
    <source>
        <dbReference type="Proteomes" id="UP000295070"/>
    </source>
</evidence>
<dbReference type="InterPro" id="IPR027417">
    <property type="entry name" value="P-loop_NTPase"/>
</dbReference>
<dbReference type="Gene3D" id="3.40.50.300">
    <property type="entry name" value="P-loop containing nucleotide triphosphate hydrolases"/>
    <property type="match status" value="3"/>
</dbReference>
<dbReference type="PANTHER" id="PTHR10903:SF184">
    <property type="entry name" value="GTP-BINDING PROTEIN A"/>
    <property type="match status" value="1"/>
</dbReference>
<feature type="domain" description="AIG1-type G" evidence="4">
    <location>
        <begin position="272"/>
        <end position="472"/>
    </location>
</feature>